<sequence length="67" mass="7078">MREEPDVVVLGIDLPYEAPGVCAGVGEFGRGVIRLDKPLGDRVVLDATSALPVLCRRAQNTCRAGQG</sequence>
<protein>
    <submittedName>
        <fullName evidence="1">Uncharacterized protein</fullName>
    </submittedName>
</protein>
<evidence type="ECO:0000313" key="1">
    <source>
        <dbReference type="EMBL" id="GGO28714.1"/>
    </source>
</evidence>
<name>A0A8H9H4P1_9ACTN</name>
<evidence type="ECO:0000313" key="2">
    <source>
        <dbReference type="Proteomes" id="UP000653480"/>
    </source>
</evidence>
<accession>A0A8H9H4P1</accession>
<keyword evidence="2" id="KW-1185">Reference proteome</keyword>
<dbReference type="AlphaFoldDB" id="A0A8H9H4P1"/>
<reference evidence="1" key="1">
    <citation type="journal article" date="2014" name="Int. J. Syst. Evol. Microbiol.">
        <title>Complete genome sequence of Corynebacterium casei LMG S-19264T (=DSM 44701T), isolated from a smear-ripened cheese.</title>
        <authorList>
            <consortium name="US DOE Joint Genome Institute (JGI-PGF)"/>
            <person name="Walter F."/>
            <person name="Albersmeier A."/>
            <person name="Kalinowski J."/>
            <person name="Ruckert C."/>
        </authorList>
    </citation>
    <scope>NUCLEOTIDE SEQUENCE</scope>
    <source>
        <strain evidence="1">CGMCC 4.7138</strain>
    </source>
</reference>
<comment type="caution">
    <text evidence="1">The sequence shown here is derived from an EMBL/GenBank/DDBJ whole genome shotgun (WGS) entry which is preliminary data.</text>
</comment>
<gene>
    <name evidence="1" type="ORF">GCM10011574_63480</name>
</gene>
<dbReference type="Proteomes" id="UP000653480">
    <property type="component" value="Unassembled WGS sequence"/>
</dbReference>
<proteinExistence type="predicted"/>
<reference evidence="1" key="2">
    <citation type="submission" date="2020-09" db="EMBL/GenBank/DDBJ databases">
        <authorList>
            <person name="Sun Q."/>
            <person name="Zhou Y."/>
        </authorList>
    </citation>
    <scope>NUCLEOTIDE SEQUENCE</scope>
    <source>
        <strain evidence="1">CGMCC 4.7138</strain>
    </source>
</reference>
<dbReference type="EMBL" id="BMMN01000017">
    <property type="protein sequence ID" value="GGO28714.1"/>
    <property type="molecule type" value="Genomic_DNA"/>
</dbReference>
<organism evidence="1 2">
    <name type="scientific">Microbispora bryophytorum</name>
    <dbReference type="NCBI Taxonomy" id="1460882"/>
    <lineage>
        <taxon>Bacteria</taxon>
        <taxon>Bacillati</taxon>
        <taxon>Actinomycetota</taxon>
        <taxon>Actinomycetes</taxon>
        <taxon>Streptosporangiales</taxon>
        <taxon>Streptosporangiaceae</taxon>
        <taxon>Microbispora</taxon>
    </lineage>
</organism>